<keyword evidence="1 3" id="KW-0479">Metal-binding</keyword>
<dbReference type="Pfam" id="PF13923">
    <property type="entry name" value="zf-C3HC4_2"/>
    <property type="match status" value="1"/>
</dbReference>
<evidence type="ECO:0000256" key="3">
    <source>
        <dbReference type="PROSITE-ProRule" id="PRU00175"/>
    </source>
</evidence>
<keyword evidence="6" id="KW-1185">Reference proteome</keyword>
<feature type="domain" description="RING-type" evidence="5">
    <location>
        <begin position="12"/>
        <end position="50"/>
    </location>
</feature>
<dbReference type="InterPro" id="IPR001841">
    <property type="entry name" value="Znf_RING"/>
</dbReference>
<feature type="compositionally biased region" description="Polar residues" evidence="4">
    <location>
        <begin position="395"/>
        <end position="408"/>
    </location>
</feature>
<reference evidence="6" key="1">
    <citation type="journal article" date="2013" name="Genetics">
        <title>The draft genome and transcriptome of Panagrellus redivivus are shaped by the harsh demands of a free-living lifestyle.</title>
        <authorList>
            <person name="Srinivasan J."/>
            <person name="Dillman A.R."/>
            <person name="Macchietto M.G."/>
            <person name="Heikkinen L."/>
            <person name="Lakso M."/>
            <person name="Fracchia K.M."/>
            <person name="Antoshechkin I."/>
            <person name="Mortazavi A."/>
            <person name="Wong G."/>
            <person name="Sternberg P.W."/>
        </authorList>
    </citation>
    <scope>NUCLEOTIDE SEQUENCE [LARGE SCALE GENOMIC DNA]</scope>
    <source>
        <strain evidence="6">MT8872</strain>
    </source>
</reference>
<dbReference type="Gene3D" id="3.10.20.90">
    <property type="entry name" value="Phosphatidylinositol 3-kinase Catalytic Subunit, Chain A, domain 1"/>
    <property type="match status" value="1"/>
</dbReference>
<dbReference type="GO" id="GO:0008270">
    <property type="term" value="F:zinc ion binding"/>
    <property type="evidence" value="ECO:0007669"/>
    <property type="project" value="UniProtKB-KW"/>
</dbReference>
<feature type="compositionally biased region" description="Low complexity" evidence="4">
    <location>
        <begin position="376"/>
        <end position="387"/>
    </location>
</feature>
<feature type="compositionally biased region" description="Polar residues" evidence="4">
    <location>
        <begin position="327"/>
        <end position="344"/>
    </location>
</feature>
<dbReference type="PANTHER" id="PTHR10825">
    <property type="entry name" value="RING FINGER DOMAIN-CONTAINING, POLYCOMB GROUP COMPONENT"/>
    <property type="match status" value="1"/>
</dbReference>
<organism evidence="6 7">
    <name type="scientific">Panagrellus redivivus</name>
    <name type="common">Microworm</name>
    <dbReference type="NCBI Taxonomy" id="6233"/>
    <lineage>
        <taxon>Eukaryota</taxon>
        <taxon>Metazoa</taxon>
        <taxon>Ecdysozoa</taxon>
        <taxon>Nematoda</taxon>
        <taxon>Chromadorea</taxon>
        <taxon>Rhabditida</taxon>
        <taxon>Tylenchina</taxon>
        <taxon>Panagrolaimomorpha</taxon>
        <taxon>Panagrolaimoidea</taxon>
        <taxon>Panagrolaimidae</taxon>
        <taxon>Panagrellus</taxon>
    </lineage>
</organism>
<dbReference type="Proteomes" id="UP000492821">
    <property type="component" value="Unassembled WGS sequence"/>
</dbReference>
<sequence length="989" mass="107559">MGKNGIERNITCPLCHGYLIDAVTLQECTHFFCRRCFLLHLQREKTCPQCAIKLTDLKTAFFRDDVLQNLIYKLTPATYWREVELRADFIEKRVVTAEERRQIADLNLIQFQQHLIEKDELVEFCMAYITPEQLVEGNFDEEQPPPQGHEGEQGSYYKKYFRCKALVPLEDLKEILLAQVDLPENVIIAFIHEGSREVLLDKYTLQDVVYLFGWDRESSLRLFFTAMDAKPPVAEDEEQPPVLEMECSFDQREESMKSPPPLEQPEERVNMFPALTVNLSTAQCIPDMTLNGGTGTRIPIITQASEPAAKKRRRTGPKKEKAKKINSKQPIAPTSNNVVPPATTVSRENSVEWLVGTPKAPQQLPGSPLVNSTNIAPTASRPSSTTSNLSMPPAATNSPLCKPSSSMPAISKPSPPMSVASMLSPSPAASKSPQSVPTSSSQDPSSSIFAKPDPPMSMASLLSPSSSKASPAPTLSKQMFQNPLAAQLNKGTLIGIASERKSFLSAAPPEPCFAMPRISSAVSALGSKQTETTPPAPMPRFSMPLLSLPESTIASVSSNMTTSNHLMSTKMSAMSALTKPGFMPSTTMAATLNSLFPMQSNLQPTMPKLSSKPKPSMSLPLNLNPPTLAMASELNPPTLSKAIQSTSSINVDSPPPSLMQMESTPSSSKSMPMQPNQPTPSMPVLSRQLSNDPPPKRSSLMPTFSMPPLSSTSASMVIPPKTSSPLSNPMVAPLKSSKPTSYKMMPTSMKASPSVNPKPYEKQAAKKKSSTLSANGSGTKEKSATRSPRPFVMPRPQSPDLRSTSASANQQIQTNRQATPAVPPTSATAATVSNNTPETTNASNSSNFNNNDDPRPRPVSHWDQPKKREFIPFALRKEPKPKPILMKGETTPVVIPPWPFNKDAPRPTPKAKSAADEPSTSDTNPAVKSPTNSIRSPTRPSPTKQRPNPSSVNKAWNQLRNSPSKNIGSSIIPIMTDRVPLMMASKAGR</sequence>
<feature type="compositionally biased region" description="Basic residues" evidence="4">
    <location>
        <begin position="310"/>
        <end position="326"/>
    </location>
</feature>
<feature type="compositionally biased region" description="Low complexity" evidence="4">
    <location>
        <begin position="456"/>
        <end position="474"/>
    </location>
</feature>
<feature type="compositionally biased region" description="Basic and acidic residues" evidence="4">
    <location>
        <begin position="863"/>
        <end position="881"/>
    </location>
</feature>
<dbReference type="PANTHER" id="PTHR10825:SF29">
    <property type="entry name" value="POLYCOMB GROUP RING FINGER PROTEIN 1"/>
    <property type="match status" value="1"/>
</dbReference>
<dbReference type="AlphaFoldDB" id="A0A7E4W7W1"/>
<evidence type="ECO:0000313" key="7">
    <source>
        <dbReference type="WBParaSite" id="Pan_g8043.t1"/>
    </source>
</evidence>
<dbReference type="GO" id="GO:1990841">
    <property type="term" value="F:promoter-specific chromatin binding"/>
    <property type="evidence" value="ECO:0007669"/>
    <property type="project" value="TreeGrafter"/>
</dbReference>
<protein>
    <submittedName>
        <fullName evidence="7">RING-type domain-containing protein</fullName>
    </submittedName>
</protein>
<dbReference type="GO" id="GO:0000122">
    <property type="term" value="P:negative regulation of transcription by RNA polymerase II"/>
    <property type="evidence" value="ECO:0007669"/>
    <property type="project" value="TreeGrafter"/>
</dbReference>
<feature type="region of interest" description="Disordered" evidence="4">
    <location>
        <begin position="358"/>
        <end position="474"/>
    </location>
</feature>
<accession>A0A7E4W7W1</accession>
<dbReference type="SMART" id="SM00184">
    <property type="entry name" value="RING"/>
    <property type="match status" value="1"/>
</dbReference>
<dbReference type="PROSITE" id="PS50089">
    <property type="entry name" value="ZF_RING_2"/>
    <property type="match status" value="1"/>
</dbReference>
<dbReference type="InterPro" id="IPR013083">
    <property type="entry name" value="Znf_RING/FYVE/PHD"/>
</dbReference>
<feature type="compositionally biased region" description="Low complexity" evidence="4">
    <location>
        <begin position="818"/>
        <end position="851"/>
    </location>
</feature>
<dbReference type="WBParaSite" id="Pan_g8043.t1">
    <property type="protein sequence ID" value="Pan_g8043.t1"/>
    <property type="gene ID" value="Pan_g8043"/>
</dbReference>
<evidence type="ECO:0000256" key="1">
    <source>
        <dbReference type="ARBA" id="ARBA00022771"/>
    </source>
</evidence>
<dbReference type="Gene3D" id="3.30.40.10">
    <property type="entry name" value="Zinc/RING finger domain, C3HC4 (zinc finger)"/>
    <property type="match status" value="1"/>
</dbReference>
<reference evidence="7" key="2">
    <citation type="submission" date="2020-10" db="UniProtKB">
        <authorList>
            <consortium name="WormBaseParasite"/>
        </authorList>
    </citation>
    <scope>IDENTIFICATION</scope>
</reference>
<feature type="region of interest" description="Disordered" evidence="4">
    <location>
        <begin position="647"/>
        <end position="989"/>
    </location>
</feature>
<dbReference type="SUPFAM" id="SSF57850">
    <property type="entry name" value="RING/U-box"/>
    <property type="match status" value="1"/>
</dbReference>
<feature type="compositionally biased region" description="Polar residues" evidence="4">
    <location>
        <begin position="918"/>
        <end position="969"/>
    </location>
</feature>
<evidence type="ECO:0000256" key="4">
    <source>
        <dbReference type="SAM" id="MobiDB-lite"/>
    </source>
</evidence>
<feature type="region of interest" description="Disordered" evidence="4">
    <location>
        <begin position="301"/>
        <end position="344"/>
    </location>
</feature>
<evidence type="ECO:0000313" key="6">
    <source>
        <dbReference type="Proteomes" id="UP000492821"/>
    </source>
</evidence>
<keyword evidence="2" id="KW-0862">Zinc</keyword>
<feature type="compositionally biased region" description="Polar residues" evidence="4">
    <location>
        <begin position="800"/>
        <end position="817"/>
    </location>
</feature>
<evidence type="ECO:0000259" key="5">
    <source>
        <dbReference type="PROSITE" id="PS50089"/>
    </source>
</evidence>
<feature type="compositionally biased region" description="Low complexity" evidence="4">
    <location>
        <begin position="604"/>
        <end position="628"/>
    </location>
</feature>
<feature type="compositionally biased region" description="Polar residues" evidence="4">
    <location>
        <begin position="708"/>
        <end position="727"/>
    </location>
</feature>
<feature type="compositionally biased region" description="Polar residues" evidence="4">
    <location>
        <begin position="660"/>
        <end position="674"/>
    </location>
</feature>
<evidence type="ECO:0000256" key="2">
    <source>
        <dbReference type="ARBA" id="ARBA00022833"/>
    </source>
</evidence>
<name>A0A7E4W7W1_PANRE</name>
<proteinExistence type="predicted"/>
<feature type="compositionally biased region" description="Low complexity" evidence="4">
    <location>
        <begin position="417"/>
        <end position="447"/>
    </location>
</feature>
<feature type="region of interest" description="Disordered" evidence="4">
    <location>
        <begin position="601"/>
        <end position="633"/>
    </location>
</feature>
<dbReference type="GO" id="GO:0035102">
    <property type="term" value="C:PRC1 complex"/>
    <property type="evidence" value="ECO:0007669"/>
    <property type="project" value="TreeGrafter"/>
</dbReference>
<keyword evidence="1 3" id="KW-0863">Zinc-finger</keyword>